<protein>
    <submittedName>
        <fullName evidence="2">Uncharacterized protein</fullName>
    </submittedName>
</protein>
<dbReference type="AlphaFoldDB" id="A0A8R1E8U9"/>
<reference evidence="2" key="2">
    <citation type="submission" date="2022-06" db="UniProtKB">
        <authorList>
            <consortium name="EnsemblMetazoa"/>
        </authorList>
    </citation>
    <scope>IDENTIFICATION</scope>
    <source>
        <strain evidence="2">DF5081</strain>
    </source>
</reference>
<accession>A0A8R1E8U9</accession>
<evidence type="ECO:0000313" key="3">
    <source>
        <dbReference type="Proteomes" id="UP000005237"/>
    </source>
</evidence>
<proteinExistence type="predicted"/>
<reference evidence="3" key="1">
    <citation type="submission" date="2010-08" db="EMBL/GenBank/DDBJ databases">
        <authorList>
            <consortium name="Caenorhabditis japonica Sequencing Consortium"/>
            <person name="Wilson R.K."/>
        </authorList>
    </citation>
    <scope>NUCLEOTIDE SEQUENCE [LARGE SCALE GENOMIC DNA]</scope>
    <source>
        <strain evidence="3">DF5081</strain>
    </source>
</reference>
<dbReference type="EnsemblMetazoa" id="CJA31463.1">
    <property type="protein sequence ID" value="CJA31463.1"/>
    <property type="gene ID" value="WBGene00207310"/>
</dbReference>
<evidence type="ECO:0000313" key="2">
    <source>
        <dbReference type="EnsemblMetazoa" id="CJA31463.1"/>
    </source>
</evidence>
<keyword evidence="3" id="KW-1185">Reference proteome</keyword>
<name>A0A8R1E8U9_CAEJA</name>
<feature type="coiled-coil region" evidence="1">
    <location>
        <begin position="2"/>
        <end position="43"/>
    </location>
</feature>
<sequence length="104" mass="11253">LAARAGKRLAQREKKLAETEDEIAKLQEEADDIVDSLRAVAANEVLTTPSSTGSGQQDPKVVAEKVRQLKDALKPVGEKMDSFNSDCKLMIKTAGPEADTKELD</sequence>
<evidence type="ECO:0000256" key="1">
    <source>
        <dbReference type="SAM" id="Coils"/>
    </source>
</evidence>
<organism evidence="2 3">
    <name type="scientific">Caenorhabditis japonica</name>
    <dbReference type="NCBI Taxonomy" id="281687"/>
    <lineage>
        <taxon>Eukaryota</taxon>
        <taxon>Metazoa</taxon>
        <taxon>Ecdysozoa</taxon>
        <taxon>Nematoda</taxon>
        <taxon>Chromadorea</taxon>
        <taxon>Rhabditida</taxon>
        <taxon>Rhabditina</taxon>
        <taxon>Rhabditomorpha</taxon>
        <taxon>Rhabditoidea</taxon>
        <taxon>Rhabditidae</taxon>
        <taxon>Peloderinae</taxon>
        <taxon>Caenorhabditis</taxon>
    </lineage>
</organism>
<keyword evidence="1" id="KW-0175">Coiled coil</keyword>
<dbReference type="Proteomes" id="UP000005237">
    <property type="component" value="Unassembled WGS sequence"/>
</dbReference>